<evidence type="ECO:0000313" key="2">
    <source>
        <dbReference type="Proteomes" id="UP000034350"/>
    </source>
</evidence>
<dbReference type="GeneID" id="36318630"/>
<dbReference type="AlphaFoldDB" id="A0A0F9YN34"/>
<proteinExistence type="predicted"/>
<dbReference type="RefSeq" id="XP_024329889.1">
    <property type="nucleotide sequence ID" value="XM_024473733.1"/>
</dbReference>
<sequence>MHKLMDKKNKDLIKKNTELLLEITKINEQHVDYVKENVKDKFTNEKNYNKILKDLDTNIKEIGILLENTKNLKEKFLLWRQKNKAKLQEKDVNIIDKKIKKKKVTNQIKKK</sequence>
<dbReference type="Proteomes" id="UP000034350">
    <property type="component" value="Unassembled WGS sequence"/>
</dbReference>
<dbReference type="EMBL" id="JPQZ01000110">
    <property type="protein sequence ID" value="KKO74147.1"/>
    <property type="molecule type" value="Genomic_DNA"/>
</dbReference>
<accession>A0A0F9YN34</accession>
<dbReference type="VEuPathDB" id="MicrosporidiaDB:G9O61_00g020330"/>
<name>A0A0F9YN34_9MICR</name>
<comment type="caution">
    <text evidence="1">The sequence shown here is derived from an EMBL/GenBank/DDBJ whole genome shotgun (WGS) entry which is preliminary data.</text>
</comment>
<organism evidence="1 2">
    <name type="scientific">Vairimorpha ceranae</name>
    <dbReference type="NCBI Taxonomy" id="40302"/>
    <lineage>
        <taxon>Eukaryota</taxon>
        <taxon>Fungi</taxon>
        <taxon>Fungi incertae sedis</taxon>
        <taxon>Microsporidia</taxon>
        <taxon>Nosematidae</taxon>
        <taxon>Vairimorpha</taxon>
    </lineage>
</organism>
<evidence type="ECO:0000313" key="1">
    <source>
        <dbReference type="EMBL" id="KKO74147.1"/>
    </source>
</evidence>
<gene>
    <name evidence="1" type="ORF">AAJ76_1100003773</name>
</gene>
<keyword evidence="2" id="KW-1185">Reference proteome</keyword>
<reference evidence="1 2" key="1">
    <citation type="journal article" date="2015" name="Environ. Microbiol.">
        <title>Genome analyses suggest the presence of polyploidy and recent human-driven expansions in eight global populations of the honeybee pathogen Nosema ceranae.</title>
        <authorList>
            <person name="Pelin A."/>
            <person name="Selman M."/>
            <person name="Aris-Brosou S."/>
            <person name="Farinelli L."/>
            <person name="Corradi N."/>
        </authorList>
    </citation>
    <scope>NUCLEOTIDE SEQUENCE [LARGE SCALE GENOMIC DNA]</scope>
    <source>
        <strain evidence="1 2">PA08 1199</strain>
    </source>
</reference>
<dbReference type="VEuPathDB" id="MicrosporidiaDB:AAJ76_1100003773"/>
<protein>
    <submittedName>
        <fullName evidence="1">Uncharacterized protein</fullName>
    </submittedName>
</protein>
<dbReference type="OrthoDB" id="2192791at2759"/>